<dbReference type="PANTHER" id="PTHR43695">
    <property type="entry name" value="PUTATIVE (AFU_ORTHOLOGUE AFUA_2G17250)-RELATED"/>
    <property type="match status" value="1"/>
</dbReference>
<evidence type="ECO:0000256" key="1">
    <source>
        <dbReference type="SAM" id="SignalP"/>
    </source>
</evidence>
<evidence type="ECO:0000259" key="2">
    <source>
        <dbReference type="Pfam" id="PF13472"/>
    </source>
</evidence>
<sequence>MRFIYNVLAVFAVAPSAWGAPSTNHGHGSAKPAAFFLAGDSTTATGGGWGDGFLNYTVKAPAFAINYGHSGATTVSFRNGGDWATVLSQVSKYTETNEVFFGHNDQKPAANISIDQFAANLATFTDDVKALGGIPILVSSLTRRSFSGSPPRVIENLSNERNATLSVASTTNTRVIDLNRASTDYVNALGNSSWVYNLSEKDYTHLNERGSVVFGRLVSDLLVEKYEDIKEWTVPNKTLSTLIHSGLLG</sequence>
<dbReference type="Gene3D" id="3.40.50.1110">
    <property type="entry name" value="SGNH hydrolase"/>
    <property type="match status" value="1"/>
</dbReference>
<evidence type="ECO:0000313" key="4">
    <source>
        <dbReference type="Proteomes" id="UP001629113"/>
    </source>
</evidence>
<dbReference type="InterPro" id="IPR013830">
    <property type="entry name" value="SGNH_hydro"/>
</dbReference>
<accession>A0ABR4PU02</accession>
<dbReference type="Proteomes" id="UP001629113">
    <property type="component" value="Unassembled WGS sequence"/>
</dbReference>
<organism evidence="3 4">
    <name type="scientific">Phlyctema vagabunda</name>
    <dbReference type="NCBI Taxonomy" id="108571"/>
    <lineage>
        <taxon>Eukaryota</taxon>
        <taxon>Fungi</taxon>
        <taxon>Dikarya</taxon>
        <taxon>Ascomycota</taxon>
        <taxon>Pezizomycotina</taxon>
        <taxon>Leotiomycetes</taxon>
        <taxon>Helotiales</taxon>
        <taxon>Dermateaceae</taxon>
        <taxon>Phlyctema</taxon>
    </lineage>
</organism>
<name>A0ABR4PU02_9HELO</name>
<dbReference type="InterPro" id="IPR037459">
    <property type="entry name" value="RhgT-like"/>
</dbReference>
<dbReference type="Pfam" id="PF13472">
    <property type="entry name" value="Lipase_GDSL_2"/>
    <property type="match status" value="1"/>
</dbReference>
<dbReference type="SUPFAM" id="SSF52266">
    <property type="entry name" value="SGNH hydrolase"/>
    <property type="match status" value="1"/>
</dbReference>
<keyword evidence="4" id="KW-1185">Reference proteome</keyword>
<gene>
    <name evidence="3" type="ORF">PVAG01_00334</name>
</gene>
<evidence type="ECO:0000313" key="3">
    <source>
        <dbReference type="EMBL" id="KAL3426825.1"/>
    </source>
</evidence>
<comment type="caution">
    <text evidence="3">The sequence shown here is derived from an EMBL/GenBank/DDBJ whole genome shotgun (WGS) entry which is preliminary data.</text>
</comment>
<feature type="chain" id="PRO_5046696220" evidence="1">
    <location>
        <begin position="20"/>
        <end position="249"/>
    </location>
</feature>
<proteinExistence type="predicted"/>
<feature type="signal peptide" evidence="1">
    <location>
        <begin position="1"/>
        <end position="19"/>
    </location>
</feature>
<dbReference type="EMBL" id="JBFCZG010000001">
    <property type="protein sequence ID" value="KAL3426825.1"/>
    <property type="molecule type" value="Genomic_DNA"/>
</dbReference>
<protein>
    <submittedName>
        <fullName evidence="3">Gdsl-like lipase acylhydrolase</fullName>
    </submittedName>
</protein>
<keyword evidence="1" id="KW-0732">Signal</keyword>
<feature type="domain" description="SGNH hydrolase-type esterase" evidence="2">
    <location>
        <begin position="38"/>
        <end position="210"/>
    </location>
</feature>
<dbReference type="InterPro" id="IPR036514">
    <property type="entry name" value="SGNH_hydro_sf"/>
</dbReference>
<reference evidence="3 4" key="1">
    <citation type="submission" date="2024-06" db="EMBL/GenBank/DDBJ databases">
        <title>Complete genome of Phlyctema vagabunda strain 19-DSS-EL-015.</title>
        <authorList>
            <person name="Fiorenzani C."/>
        </authorList>
    </citation>
    <scope>NUCLEOTIDE SEQUENCE [LARGE SCALE GENOMIC DNA]</scope>
    <source>
        <strain evidence="3 4">19-DSS-EL-015</strain>
    </source>
</reference>
<dbReference type="PANTHER" id="PTHR43695:SF2">
    <property type="entry name" value="PUTATIVE (AFU_ORTHOLOGUE AFUA_2G17250)-RELATED"/>
    <property type="match status" value="1"/>
</dbReference>